<feature type="domain" description="EamA" evidence="7">
    <location>
        <begin position="150"/>
        <end position="273"/>
    </location>
</feature>
<feature type="transmembrane region" description="Helical" evidence="6">
    <location>
        <begin position="125"/>
        <end position="142"/>
    </location>
</feature>
<dbReference type="Pfam" id="PF00892">
    <property type="entry name" value="EamA"/>
    <property type="match status" value="2"/>
</dbReference>
<feature type="transmembrane region" description="Helical" evidence="6">
    <location>
        <begin position="203"/>
        <end position="228"/>
    </location>
</feature>
<feature type="transmembrane region" description="Helical" evidence="6">
    <location>
        <begin position="262"/>
        <end position="280"/>
    </location>
</feature>
<dbReference type="PANTHER" id="PTHR22911:SF6">
    <property type="entry name" value="SOLUTE CARRIER FAMILY 35 MEMBER G1"/>
    <property type="match status" value="1"/>
</dbReference>
<dbReference type="PANTHER" id="PTHR22911">
    <property type="entry name" value="ACYL-MALONYL CONDENSING ENZYME-RELATED"/>
    <property type="match status" value="1"/>
</dbReference>
<evidence type="ECO:0000256" key="4">
    <source>
        <dbReference type="ARBA" id="ARBA00022989"/>
    </source>
</evidence>
<dbReference type="EMBL" id="CP003984">
    <property type="protein sequence ID" value="AII88241.1"/>
    <property type="molecule type" value="Genomic_DNA"/>
</dbReference>
<evidence type="ECO:0000313" key="8">
    <source>
        <dbReference type="EMBL" id="AII88241.1"/>
    </source>
</evidence>
<feature type="transmembrane region" description="Helical" evidence="6">
    <location>
        <begin position="240"/>
        <end position="256"/>
    </location>
</feature>
<feature type="transmembrane region" description="Helical" evidence="6">
    <location>
        <begin position="179"/>
        <end position="197"/>
    </location>
</feature>
<keyword evidence="9" id="KW-1185">Reference proteome</keyword>
<accession>A0AAN0VJM8</accession>
<dbReference type="Proteomes" id="UP000028680">
    <property type="component" value="Chromosome"/>
</dbReference>
<feature type="transmembrane region" description="Helical" evidence="6">
    <location>
        <begin position="96"/>
        <end position="116"/>
    </location>
</feature>
<evidence type="ECO:0000313" key="9">
    <source>
        <dbReference type="Proteomes" id="UP000028680"/>
    </source>
</evidence>
<dbReference type="KEGG" id="ptp:RCA23_c27280"/>
<dbReference type="InterPro" id="IPR037185">
    <property type="entry name" value="EmrE-like"/>
</dbReference>
<evidence type="ECO:0000256" key="5">
    <source>
        <dbReference type="ARBA" id="ARBA00023136"/>
    </source>
</evidence>
<feature type="transmembrane region" description="Helical" evidence="6">
    <location>
        <begin position="70"/>
        <end position="90"/>
    </location>
</feature>
<keyword evidence="3 6" id="KW-0812">Transmembrane</keyword>
<evidence type="ECO:0000259" key="7">
    <source>
        <dbReference type="Pfam" id="PF00892"/>
    </source>
</evidence>
<dbReference type="AlphaFoldDB" id="A0AAN0VJM8"/>
<keyword evidence="4 6" id="KW-1133">Transmembrane helix</keyword>
<dbReference type="GeneID" id="93368930"/>
<evidence type="ECO:0000256" key="6">
    <source>
        <dbReference type="SAM" id="Phobius"/>
    </source>
</evidence>
<gene>
    <name evidence="8" type="ORF">RCA23_c27280</name>
</gene>
<feature type="transmembrane region" description="Helical" evidence="6">
    <location>
        <begin position="38"/>
        <end position="58"/>
    </location>
</feature>
<dbReference type="SUPFAM" id="SSF103481">
    <property type="entry name" value="Multidrug resistance efflux transporter EmrE"/>
    <property type="match status" value="2"/>
</dbReference>
<feature type="domain" description="EamA" evidence="7">
    <location>
        <begin position="6"/>
        <end position="139"/>
    </location>
</feature>
<evidence type="ECO:0000256" key="3">
    <source>
        <dbReference type="ARBA" id="ARBA00022692"/>
    </source>
</evidence>
<comment type="subcellular location">
    <subcellularLocation>
        <location evidence="1">Membrane</location>
        <topology evidence="1">Multi-pass membrane protein</topology>
    </subcellularLocation>
</comment>
<comment type="similarity">
    <text evidence="2">Belongs to the drug/metabolite transporter (DMT) superfamily. 10 TMS drug/metabolite exporter (DME) (TC 2.A.7.3) family.</text>
</comment>
<evidence type="ECO:0000256" key="1">
    <source>
        <dbReference type="ARBA" id="ARBA00004141"/>
    </source>
</evidence>
<name>A0AAN0VJM8_9RHOB</name>
<feature type="transmembrane region" description="Helical" evidence="6">
    <location>
        <begin position="148"/>
        <end position="167"/>
    </location>
</feature>
<dbReference type="RefSeq" id="WP_044050822.1">
    <property type="nucleotide sequence ID" value="NZ_CP003984.1"/>
</dbReference>
<proteinExistence type="inferred from homology"/>
<dbReference type="GO" id="GO:0016020">
    <property type="term" value="C:membrane"/>
    <property type="evidence" value="ECO:0007669"/>
    <property type="project" value="UniProtKB-SubCell"/>
</dbReference>
<sequence>MTDNIRGALFMVCSMICFAVNDAVIKSLGGVLPIFQTLAVRGGMVVVLLAILVMRSGWRVQELRRRDQMILLLRVAAEVGAAFFIVTALFNMELANMTAILQILPLTIPLAAFMFLGEPLGWRRLVAICIGFLGMLFIVKPGSDGFNIYSLFCLAAVICVTIRDLTARSLGAKLSSQEMSLFAAVGVFGAASVATMFEPWVTISLASWAALCGSSFAILLGYLVSVYAIRTGDVSFTAQFRYIGLIAALILGYVFFGEWPDRLALIGAAIIVGTGAFTLYRQRASRKVKPA</sequence>
<protein>
    <recommendedName>
        <fullName evidence="7">EamA domain-containing protein</fullName>
    </recommendedName>
</protein>
<evidence type="ECO:0000256" key="2">
    <source>
        <dbReference type="ARBA" id="ARBA00009853"/>
    </source>
</evidence>
<organism evidence="8 9">
    <name type="scientific">Planktomarina temperata RCA23</name>
    <dbReference type="NCBI Taxonomy" id="666509"/>
    <lineage>
        <taxon>Bacteria</taxon>
        <taxon>Pseudomonadati</taxon>
        <taxon>Pseudomonadota</taxon>
        <taxon>Alphaproteobacteria</taxon>
        <taxon>Rhodobacterales</taxon>
        <taxon>Paracoccaceae</taxon>
        <taxon>Planktomarina</taxon>
    </lineage>
</organism>
<keyword evidence="5 6" id="KW-0472">Membrane</keyword>
<dbReference type="InterPro" id="IPR000620">
    <property type="entry name" value="EamA_dom"/>
</dbReference>
<reference evidence="8 9" key="1">
    <citation type="journal article" date="2014" name="ISME J.">
        <title>Adaptation of an abundant Roseobacter RCA organism to pelagic systems revealed by genomic and transcriptomic analyses.</title>
        <authorList>
            <person name="Voget S."/>
            <person name="Wemheuer B."/>
            <person name="Brinkhoff T."/>
            <person name="Vollmers J."/>
            <person name="Dietrich S."/>
            <person name="Giebel H.A."/>
            <person name="Beardsley C."/>
            <person name="Sardemann C."/>
            <person name="Bakenhus I."/>
            <person name="Billerbeck S."/>
            <person name="Daniel R."/>
            <person name="Simon M."/>
        </authorList>
    </citation>
    <scope>NUCLEOTIDE SEQUENCE [LARGE SCALE GENOMIC DNA]</scope>
    <source>
        <strain evidence="8 9">RCA23</strain>
    </source>
</reference>